<keyword evidence="3" id="KW-1185">Reference proteome</keyword>
<evidence type="ECO:0000256" key="1">
    <source>
        <dbReference type="SAM" id="MobiDB-lite"/>
    </source>
</evidence>
<reference evidence="2" key="1">
    <citation type="submission" date="2021-02" db="EMBL/GenBank/DDBJ databases">
        <authorList>
            <person name="Nieuwenhuis M."/>
            <person name="Van De Peppel L.J.J."/>
        </authorList>
    </citation>
    <scope>NUCLEOTIDE SEQUENCE</scope>
    <source>
        <strain evidence="2">D49</strain>
    </source>
</reference>
<sequence length="252" mass="27367">MEEEVLCNSDPSELIGSTSNQNLEPSLSGSIDDNTGSADERSEHSFSSNSDNKGNSDKYSDGEAEALVDMYGEQDENWAPLHDELCPKPREIKGALLTALTCSPLSLLLGRNLKNAPGCAKLFSVCCHVDPFIFIGHRANRHKQYWKTIGTVKRPPGIRQAEHLMWGMLFDIACGADPVCAFLLMLQTAQRIQPDTGNGGWLPILRTPKQHASTCMLLSGPSTLPASSSDATMLDTVVKEVQNGVQPRVEGV</sequence>
<dbReference type="Proteomes" id="UP000717328">
    <property type="component" value="Unassembled WGS sequence"/>
</dbReference>
<dbReference type="OrthoDB" id="3070967at2759"/>
<gene>
    <name evidence="2" type="ORF">H0H81_000421</name>
</gene>
<protein>
    <submittedName>
        <fullName evidence="2">Uncharacterized protein</fullName>
    </submittedName>
</protein>
<reference evidence="2" key="2">
    <citation type="submission" date="2021-10" db="EMBL/GenBank/DDBJ databases">
        <title>Phylogenomics reveals ancestral predisposition of the termite-cultivated fungus Termitomyces towards a domesticated lifestyle.</title>
        <authorList>
            <person name="Auxier B."/>
            <person name="Grum-Grzhimaylo A."/>
            <person name="Cardenas M.E."/>
            <person name="Lodge J.D."/>
            <person name="Laessoe T."/>
            <person name="Pedersen O."/>
            <person name="Smith M.E."/>
            <person name="Kuyper T.W."/>
            <person name="Franco-Molano E.A."/>
            <person name="Baroni T.J."/>
            <person name="Aanen D.K."/>
        </authorList>
    </citation>
    <scope>NUCLEOTIDE SEQUENCE</scope>
    <source>
        <strain evidence="2">D49</strain>
    </source>
</reference>
<feature type="region of interest" description="Disordered" evidence="1">
    <location>
        <begin position="1"/>
        <end position="60"/>
    </location>
</feature>
<accession>A0A9P7KK10</accession>
<organism evidence="2 3">
    <name type="scientific">Sphagnurus paluster</name>
    <dbReference type="NCBI Taxonomy" id="117069"/>
    <lineage>
        <taxon>Eukaryota</taxon>
        <taxon>Fungi</taxon>
        <taxon>Dikarya</taxon>
        <taxon>Basidiomycota</taxon>
        <taxon>Agaricomycotina</taxon>
        <taxon>Agaricomycetes</taxon>
        <taxon>Agaricomycetidae</taxon>
        <taxon>Agaricales</taxon>
        <taxon>Tricholomatineae</taxon>
        <taxon>Lyophyllaceae</taxon>
        <taxon>Sphagnurus</taxon>
    </lineage>
</organism>
<feature type="compositionally biased region" description="Polar residues" evidence="1">
    <location>
        <begin position="9"/>
        <end position="37"/>
    </location>
</feature>
<comment type="caution">
    <text evidence="2">The sequence shown here is derived from an EMBL/GenBank/DDBJ whole genome shotgun (WGS) entry which is preliminary data.</text>
</comment>
<name>A0A9P7KK10_9AGAR</name>
<dbReference type="AlphaFoldDB" id="A0A9P7KK10"/>
<evidence type="ECO:0000313" key="2">
    <source>
        <dbReference type="EMBL" id="KAG5650176.1"/>
    </source>
</evidence>
<evidence type="ECO:0000313" key="3">
    <source>
        <dbReference type="Proteomes" id="UP000717328"/>
    </source>
</evidence>
<dbReference type="EMBL" id="JABCKI010000529">
    <property type="protein sequence ID" value="KAG5650176.1"/>
    <property type="molecule type" value="Genomic_DNA"/>
</dbReference>
<proteinExistence type="predicted"/>